<evidence type="ECO:0000256" key="5">
    <source>
        <dbReference type="ARBA" id="ARBA00023157"/>
    </source>
</evidence>
<dbReference type="SUPFAM" id="SSF52833">
    <property type="entry name" value="Thioredoxin-like"/>
    <property type="match status" value="1"/>
</dbReference>
<dbReference type="InterPro" id="IPR036249">
    <property type="entry name" value="Thioredoxin-like_sf"/>
</dbReference>
<dbReference type="PROSITE" id="PS00195">
    <property type="entry name" value="GLUTAREDOXIN_1"/>
    <property type="match status" value="1"/>
</dbReference>
<dbReference type="EMBL" id="JBAMIC010000019">
    <property type="protein sequence ID" value="KAK7093476.1"/>
    <property type="molecule type" value="Genomic_DNA"/>
</dbReference>
<dbReference type="AlphaFoldDB" id="A0AAN9AUG0"/>
<dbReference type="InterPro" id="IPR011899">
    <property type="entry name" value="Glutaredoxin_euk/vir"/>
</dbReference>
<name>A0AAN9AUG0_9CAEN</name>
<dbReference type="Pfam" id="PF00462">
    <property type="entry name" value="Glutaredoxin"/>
    <property type="match status" value="1"/>
</dbReference>
<reference evidence="12 13" key="1">
    <citation type="submission" date="2024-02" db="EMBL/GenBank/DDBJ databases">
        <title>Chromosome-scale genome assembly of the rough periwinkle Littorina saxatilis.</title>
        <authorList>
            <person name="De Jode A."/>
            <person name="Faria R."/>
            <person name="Formenti G."/>
            <person name="Sims Y."/>
            <person name="Smith T.P."/>
            <person name="Tracey A."/>
            <person name="Wood J.M.D."/>
            <person name="Zagrodzka Z.B."/>
            <person name="Johannesson K."/>
            <person name="Butlin R.K."/>
            <person name="Leder E.H."/>
        </authorList>
    </citation>
    <scope>NUCLEOTIDE SEQUENCE [LARGE SCALE GENOMIC DNA]</scope>
    <source>
        <strain evidence="12">Snail1</strain>
        <tissue evidence="12">Muscle</tissue>
    </source>
</reference>
<comment type="subunit">
    <text evidence="9">Monomer; active form. Homodimer; inactive form. The homodimer is probably linked by 1 2Fe-2S cluster.</text>
</comment>
<evidence type="ECO:0000259" key="11">
    <source>
        <dbReference type="Pfam" id="PF00462"/>
    </source>
</evidence>
<evidence type="ECO:0000256" key="7">
    <source>
        <dbReference type="ARBA" id="ARBA00023284"/>
    </source>
</evidence>
<dbReference type="Gene3D" id="3.40.30.10">
    <property type="entry name" value="Glutaredoxin"/>
    <property type="match status" value="1"/>
</dbReference>
<accession>A0AAN9AUG0</accession>
<comment type="function">
    <text evidence="1">Has a glutathione-disulfide oxidoreductase activity in the presence of NADPH and glutathione reductase. Reduces low molecular weight disulfides and proteins.</text>
</comment>
<keyword evidence="6" id="KW-0318">Glutathionylation</keyword>
<dbReference type="GO" id="GO:0015038">
    <property type="term" value="F:glutathione disulfide oxidoreductase activity"/>
    <property type="evidence" value="ECO:0007669"/>
    <property type="project" value="TreeGrafter"/>
</dbReference>
<gene>
    <name evidence="12" type="ORF">V1264_007221</name>
</gene>
<dbReference type="InterPro" id="IPR002109">
    <property type="entry name" value="Glutaredoxin"/>
</dbReference>
<keyword evidence="3" id="KW-0813">Transport</keyword>
<dbReference type="PANTHER" id="PTHR45694">
    <property type="entry name" value="GLUTAREDOXIN 2"/>
    <property type="match status" value="1"/>
</dbReference>
<organism evidence="12 13">
    <name type="scientific">Littorina saxatilis</name>
    <dbReference type="NCBI Taxonomy" id="31220"/>
    <lineage>
        <taxon>Eukaryota</taxon>
        <taxon>Metazoa</taxon>
        <taxon>Spiralia</taxon>
        <taxon>Lophotrochozoa</taxon>
        <taxon>Mollusca</taxon>
        <taxon>Gastropoda</taxon>
        <taxon>Caenogastropoda</taxon>
        <taxon>Littorinimorpha</taxon>
        <taxon>Littorinoidea</taxon>
        <taxon>Littorinidae</taxon>
        <taxon>Littorina</taxon>
    </lineage>
</organism>
<sequence>MGGLFSSDTGVNMRSKEAVLVQNTVQDNEVVLFSKSHCPYCKTAKGIFNNMGVTAKVLELDKMEQGPVMQNVLEAMTKARTVPRVFIKGRCIGGCSELKSLLASGQLHQMLQS</sequence>
<dbReference type="GO" id="GO:0005737">
    <property type="term" value="C:cytoplasm"/>
    <property type="evidence" value="ECO:0007669"/>
    <property type="project" value="TreeGrafter"/>
</dbReference>
<evidence type="ECO:0000256" key="6">
    <source>
        <dbReference type="ARBA" id="ARBA00023206"/>
    </source>
</evidence>
<dbReference type="PRINTS" id="PR00160">
    <property type="entry name" value="GLUTAREDOXIN"/>
</dbReference>
<keyword evidence="5" id="KW-1015">Disulfide bond</keyword>
<evidence type="ECO:0000256" key="10">
    <source>
        <dbReference type="ARBA" id="ARBA00039819"/>
    </source>
</evidence>
<proteinExistence type="inferred from homology"/>
<dbReference type="PROSITE" id="PS51354">
    <property type="entry name" value="GLUTAREDOXIN_2"/>
    <property type="match status" value="1"/>
</dbReference>
<evidence type="ECO:0000313" key="13">
    <source>
        <dbReference type="Proteomes" id="UP001374579"/>
    </source>
</evidence>
<evidence type="ECO:0000313" key="12">
    <source>
        <dbReference type="EMBL" id="KAK7093476.1"/>
    </source>
</evidence>
<comment type="similarity">
    <text evidence="2">Belongs to the glutaredoxin family.</text>
</comment>
<evidence type="ECO:0000256" key="4">
    <source>
        <dbReference type="ARBA" id="ARBA00022982"/>
    </source>
</evidence>
<evidence type="ECO:0000256" key="9">
    <source>
        <dbReference type="ARBA" id="ARBA00038558"/>
    </source>
</evidence>
<evidence type="ECO:0000256" key="3">
    <source>
        <dbReference type="ARBA" id="ARBA00022448"/>
    </source>
</evidence>
<dbReference type="PANTHER" id="PTHR45694:SF5">
    <property type="entry name" value="GLUTAREDOXIN 2"/>
    <property type="match status" value="1"/>
</dbReference>
<protein>
    <recommendedName>
        <fullName evidence="10">Glutaredoxin-2, mitochondrial</fullName>
    </recommendedName>
</protein>
<evidence type="ECO:0000256" key="2">
    <source>
        <dbReference type="ARBA" id="ARBA00007787"/>
    </source>
</evidence>
<comment type="function">
    <text evidence="8">Glutathione-dependent oxidoreductase that facilitates the maintenance of mitochondrial redox homeostasis upon induction of apoptosis by oxidative stress. Involved in response to hydrogen peroxide and regulation of apoptosis caused by oxidative stress. Acts as a very efficient catalyst of monothiol reactions because of its high affinity for protein glutathione-mixed disulfides. Can receive electrons not only from glutathione (GSH), but also from thioredoxin reductase supporting both monothiol and dithiol reactions. Efficiently catalyzes both glutathionylation and deglutathionylation of mitochondrial complex I, which in turn regulates the superoxide production by the complex. Overexpression decreases the susceptibility to apoptosis and prevents loss of cardiolipin and cytochrome c release.</text>
</comment>
<dbReference type="GO" id="GO:0034599">
    <property type="term" value="P:cellular response to oxidative stress"/>
    <property type="evidence" value="ECO:0007669"/>
    <property type="project" value="TreeGrafter"/>
</dbReference>
<feature type="domain" description="Glutaredoxin" evidence="11">
    <location>
        <begin position="30"/>
        <end position="92"/>
    </location>
</feature>
<keyword evidence="4" id="KW-0249">Electron transport</keyword>
<evidence type="ECO:0000256" key="1">
    <source>
        <dbReference type="ARBA" id="ARBA00002549"/>
    </source>
</evidence>
<comment type="caution">
    <text evidence="12">The sequence shown here is derived from an EMBL/GenBank/DDBJ whole genome shotgun (WGS) entry which is preliminary data.</text>
</comment>
<evidence type="ECO:0000256" key="8">
    <source>
        <dbReference type="ARBA" id="ARBA00037470"/>
    </source>
</evidence>
<keyword evidence="13" id="KW-1185">Reference proteome</keyword>
<dbReference type="NCBIfam" id="TIGR02180">
    <property type="entry name" value="GRX_euk"/>
    <property type="match status" value="1"/>
</dbReference>
<dbReference type="CDD" id="cd03419">
    <property type="entry name" value="GRX_GRXh_1_2_like"/>
    <property type="match status" value="1"/>
</dbReference>
<dbReference type="InterPro" id="IPR011767">
    <property type="entry name" value="GLR_AS"/>
</dbReference>
<dbReference type="InterPro" id="IPR014025">
    <property type="entry name" value="Glutaredoxin_subgr"/>
</dbReference>
<dbReference type="FunFam" id="3.40.30.10:FF:000026">
    <property type="entry name" value="Glutaredoxin 2"/>
    <property type="match status" value="1"/>
</dbReference>
<dbReference type="Proteomes" id="UP001374579">
    <property type="component" value="Unassembled WGS sequence"/>
</dbReference>
<keyword evidence="7" id="KW-0676">Redox-active center</keyword>